<feature type="region of interest" description="Disordered" evidence="2">
    <location>
        <begin position="36"/>
        <end position="67"/>
    </location>
</feature>
<dbReference type="PROSITE" id="PS50297">
    <property type="entry name" value="ANK_REP_REGION"/>
    <property type="match status" value="1"/>
</dbReference>
<evidence type="ECO:0000256" key="2">
    <source>
        <dbReference type="SAM" id="MobiDB-lite"/>
    </source>
</evidence>
<organism evidence="3 4">
    <name type="scientific">Symbiodinium pilosum</name>
    <name type="common">Dinoflagellate</name>
    <dbReference type="NCBI Taxonomy" id="2952"/>
    <lineage>
        <taxon>Eukaryota</taxon>
        <taxon>Sar</taxon>
        <taxon>Alveolata</taxon>
        <taxon>Dinophyceae</taxon>
        <taxon>Suessiales</taxon>
        <taxon>Symbiodiniaceae</taxon>
        <taxon>Symbiodinium</taxon>
    </lineage>
</organism>
<dbReference type="Proteomes" id="UP000649617">
    <property type="component" value="Unassembled WGS sequence"/>
</dbReference>
<keyword evidence="1" id="KW-0040">ANK repeat</keyword>
<gene>
    <name evidence="3" type="primary">nipblb</name>
    <name evidence="3" type="ORF">SPIL2461_LOCUS17544</name>
</gene>
<proteinExistence type="predicted"/>
<dbReference type="EMBL" id="CAJNIZ010043234">
    <property type="protein sequence ID" value="CAE7654526.1"/>
    <property type="molecule type" value="Genomic_DNA"/>
</dbReference>
<dbReference type="AlphaFoldDB" id="A0A812W1G2"/>
<feature type="non-terminal residue" evidence="3">
    <location>
        <position position="192"/>
    </location>
</feature>
<sequence>MAVDAHSLADSLLLLPDFSPKLSKHKASAKIEVIRTEETNEEFGPSWKLPQVPQESNNSHDDEEDDGVEIWIGDPGHTFEVPKEFKARRQQRQDMRDEQNYILQDWLRKHGFSRDVTEPRMPKGCFIWKEETVWPIHVAARLGDAEIVRLLLSAGADPKQRSSKGRTATDMALEADFFGSHKAVFQTMEVQV</sequence>
<dbReference type="SUPFAM" id="SSF48403">
    <property type="entry name" value="Ankyrin repeat"/>
    <property type="match status" value="1"/>
</dbReference>
<name>A0A812W1G2_SYMPI</name>
<dbReference type="InterPro" id="IPR036770">
    <property type="entry name" value="Ankyrin_rpt-contain_sf"/>
</dbReference>
<feature type="repeat" description="ANK" evidence="1">
    <location>
        <begin position="135"/>
        <end position="163"/>
    </location>
</feature>
<evidence type="ECO:0000313" key="4">
    <source>
        <dbReference type="Proteomes" id="UP000649617"/>
    </source>
</evidence>
<accession>A0A812W1G2</accession>
<reference evidence="3" key="1">
    <citation type="submission" date="2021-02" db="EMBL/GenBank/DDBJ databases">
        <authorList>
            <person name="Dougan E. K."/>
            <person name="Rhodes N."/>
            <person name="Thang M."/>
            <person name="Chan C."/>
        </authorList>
    </citation>
    <scope>NUCLEOTIDE SEQUENCE</scope>
</reference>
<keyword evidence="4" id="KW-1185">Reference proteome</keyword>
<dbReference type="PROSITE" id="PS50088">
    <property type="entry name" value="ANK_REPEAT"/>
    <property type="match status" value="1"/>
</dbReference>
<dbReference type="Pfam" id="PF00023">
    <property type="entry name" value="Ank"/>
    <property type="match status" value="1"/>
</dbReference>
<protein>
    <submittedName>
        <fullName evidence="3">Nipblb protein</fullName>
    </submittedName>
</protein>
<dbReference type="InterPro" id="IPR002110">
    <property type="entry name" value="Ankyrin_rpt"/>
</dbReference>
<dbReference type="Gene3D" id="1.25.40.20">
    <property type="entry name" value="Ankyrin repeat-containing domain"/>
    <property type="match status" value="1"/>
</dbReference>
<evidence type="ECO:0000256" key="1">
    <source>
        <dbReference type="PROSITE-ProRule" id="PRU00023"/>
    </source>
</evidence>
<comment type="caution">
    <text evidence="3">The sequence shown here is derived from an EMBL/GenBank/DDBJ whole genome shotgun (WGS) entry which is preliminary data.</text>
</comment>
<evidence type="ECO:0000313" key="3">
    <source>
        <dbReference type="EMBL" id="CAE7654526.1"/>
    </source>
</evidence>
<dbReference type="OrthoDB" id="539213at2759"/>